<reference evidence="9 10" key="1">
    <citation type="submission" date="2020-05" db="EMBL/GenBank/DDBJ databases">
        <title>MicrobeNet Type strains.</title>
        <authorList>
            <person name="Nicholson A.C."/>
        </authorList>
    </citation>
    <scope>NUCLEOTIDE SEQUENCE [LARGE SCALE GENOMIC DNA]</scope>
    <source>
        <strain evidence="9 10">ATCC 700815</strain>
    </source>
</reference>
<dbReference type="GO" id="GO:0006508">
    <property type="term" value="P:proteolysis"/>
    <property type="evidence" value="ECO:0007669"/>
    <property type="project" value="UniProtKB-KW"/>
</dbReference>
<dbReference type="GO" id="GO:0016829">
    <property type="term" value="F:lyase activity"/>
    <property type="evidence" value="ECO:0007669"/>
    <property type="project" value="UniProtKB-KW"/>
</dbReference>
<proteinExistence type="inferred from homology"/>
<dbReference type="GO" id="GO:0106300">
    <property type="term" value="P:protein-DNA covalent cross-linking repair"/>
    <property type="evidence" value="ECO:0007669"/>
    <property type="project" value="InterPro"/>
</dbReference>
<sequence>MCNNYRPTQKQLLRDVYGVVPPSMDWKPETWPDYLAPIIRSDATGQRDCVLANFGMVPKDRIPQGVKRFDTTNARSETIGERRTFSGPWKAGQLCLVPMESFYEPNYEHGPKSVRYRIWLKDEPTFAVAGLWRDWPDGMFSFTMLTVNAEQHPIMKRMHAPGKEKRSIVIVPREGWDDWLRCRDTEMARSFLGLYPAERMDTEPAPVVRKAAVQ</sequence>
<dbReference type="GO" id="GO:0003697">
    <property type="term" value="F:single-stranded DNA binding"/>
    <property type="evidence" value="ECO:0007669"/>
    <property type="project" value="InterPro"/>
</dbReference>
<comment type="caution">
    <text evidence="9">The sequence shown here is derived from an EMBL/GenBank/DDBJ whole genome shotgun (WGS) entry which is preliminary data.</text>
</comment>
<dbReference type="EMBL" id="JABEMD010000060">
    <property type="protein sequence ID" value="NNH13811.1"/>
    <property type="molecule type" value="Genomic_DNA"/>
</dbReference>
<keyword evidence="2 8" id="KW-0645">Protease</keyword>
<evidence type="ECO:0000256" key="8">
    <source>
        <dbReference type="RuleBase" id="RU364100"/>
    </source>
</evidence>
<evidence type="ECO:0000256" key="2">
    <source>
        <dbReference type="ARBA" id="ARBA00022670"/>
    </source>
</evidence>
<evidence type="ECO:0000256" key="7">
    <source>
        <dbReference type="ARBA" id="ARBA00023239"/>
    </source>
</evidence>
<name>A0A849BD44_9BURK</name>
<dbReference type="AlphaFoldDB" id="A0A849BD44"/>
<dbReference type="Proteomes" id="UP000542973">
    <property type="component" value="Unassembled WGS sequence"/>
</dbReference>
<evidence type="ECO:0000313" key="10">
    <source>
        <dbReference type="Proteomes" id="UP000542973"/>
    </source>
</evidence>
<keyword evidence="6" id="KW-0238">DNA-binding</keyword>
<evidence type="ECO:0000256" key="6">
    <source>
        <dbReference type="ARBA" id="ARBA00023125"/>
    </source>
</evidence>
<evidence type="ECO:0000256" key="3">
    <source>
        <dbReference type="ARBA" id="ARBA00022763"/>
    </source>
</evidence>
<dbReference type="PANTHER" id="PTHR13604:SF0">
    <property type="entry name" value="ABASIC SITE PROCESSING PROTEIN HMCES"/>
    <property type="match status" value="1"/>
</dbReference>
<keyword evidence="7" id="KW-0456">Lyase</keyword>
<organism evidence="9 10">
    <name type="scientific">Cupriavidus gilardii</name>
    <dbReference type="NCBI Taxonomy" id="82541"/>
    <lineage>
        <taxon>Bacteria</taxon>
        <taxon>Pseudomonadati</taxon>
        <taxon>Pseudomonadota</taxon>
        <taxon>Betaproteobacteria</taxon>
        <taxon>Burkholderiales</taxon>
        <taxon>Burkholderiaceae</taxon>
        <taxon>Cupriavidus</taxon>
    </lineage>
</organism>
<dbReference type="GO" id="GO:0008233">
    <property type="term" value="F:peptidase activity"/>
    <property type="evidence" value="ECO:0007669"/>
    <property type="project" value="UniProtKB-KW"/>
</dbReference>
<gene>
    <name evidence="9" type="ORF">HLB16_23455</name>
</gene>
<dbReference type="EC" id="3.4.-.-" evidence="8"/>
<dbReference type="RefSeq" id="WP_053821603.1">
    <property type="nucleotide sequence ID" value="NZ_BAAAEB010000051.1"/>
</dbReference>
<evidence type="ECO:0000256" key="1">
    <source>
        <dbReference type="ARBA" id="ARBA00008136"/>
    </source>
</evidence>
<comment type="similarity">
    <text evidence="1 8">Belongs to the SOS response-associated peptidase family.</text>
</comment>
<evidence type="ECO:0000256" key="4">
    <source>
        <dbReference type="ARBA" id="ARBA00022801"/>
    </source>
</evidence>
<evidence type="ECO:0000256" key="5">
    <source>
        <dbReference type="ARBA" id="ARBA00023124"/>
    </source>
</evidence>
<dbReference type="SUPFAM" id="SSF143081">
    <property type="entry name" value="BB1717-like"/>
    <property type="match status" value="1"/>
</dbReference>
<keyword evidence="3" id="KW-0227">DNA damage</keyword>
<evidence type="ECO:0000313" key="9">
    <source>
        <dbReference type="EMBL" id="NNH13811.1"/>
    </source>
</evidence>
<protein>
    <recommendedName>
        <fullName evidence="8">Abasic site processing protein</fullName>
        <ecNumber evidence="8">3.4.-.-</ecNumber>
    </recommendedName>
</protein>
<accession>A0A849BD44</accession>
<keyword evidence="5" id="KW-0190">Covalent protein-DNA linkage</keyword>
<dbReference type="InterPro" id="IPR003738">
    <property type="entry name" value="SRAP"/>
</dbReference>
<dbReference type="InterPro" id="IPR036590">
    <property type="entry name" value="SRAP-like"/>
</dbReference>
<keyword evidence="4 8" id="KW-0378">Hydrolase</keyword>
<dbReference type="Pfam" id="PF02586">
    <property type="entry name" value="SRAP"/>
    <property type="match status" value="1"/>
</dbReference>
<dbReference type="PANTHER" id="PTHR13604">
    <property type="entry name" value="DC12-RELATED"/>
    <property type="match status" value="1"/>
</dbReference>
<dbReference type="Gene3D" id="3.90.1680.10">
    <property type="entry name" value="SOS response associated peptidase-like"/>
    <property type="match status" value="1"/>
</dbReference>